<name>A0A182PU96_9DIPT</name>
<dbReference type="Proteomes" id="UP000075885">
    <property type="component" value="Unassembled WGS sequence"/>
</dbReference>
<feature type="compositionally biased region" description="Polar residues" evidence="1">
    <location>
        <begin position="64"/>
        <end position="74"/>
    </location>
</feature>
<proteinExistence type="predicted"/>
<dbReference type="VEuPathDB" id="VectorBase:AEPI010532"/>
<feature type="region of interest" description="Disordered" evidence="1">
    <location>
        <begin position="127"/>
        <end position="161"/>
    </location>
</feature>
<sequence length="161" mass="16430">MTVGSVKHPNVLPQPAAASSARAYNGTGSSGGVGGGIGRSDGSRTHGSVGSGAHRSSGLGGGRTSPQALSNMSSAYGRIRPATKRCLFDRPDPIVTKRMCDDNDRAERQRTINRYGFDPHTGHGLISASSLSSASSTGPSSSSSSGSSVSAGMLHHNRCHH</sequence>
<feature type="compositionally biased region" description="Gly residues" evidence="1">
    <location>
        <begin position="28"/>
        <end position="39"/>
    </location>
</feature>
<protein>
    <submittedName>
        <fullName evidence="2">Uncharacterized protein</fullName>
    </submittedName>
</protein>
<reference evidence="3" key="1">
    <citation type="submission" date="2013-03" db="EMBL/GenBank/DDBJ databases">
        <title>The Genome Sequence of Anopheles epiroticus epiroticus2.</title>
        <authorList>
            <consortium name="The Broad Institute Genomics Platform"/>
            <person name="Neafsey D.E."/>
            <person name="Howell P."/>
            <person name="Walker B."/>
            <person name="Young S.K."/>
            <person name="Zeng Q."/>
            <person name="Gargeya S."/>
            <person name="Fitzgerald M."/>
            <person name="Haas B."/>
            <person name="Abouelleil A."/>
            <person name="Allen A.W."/>
            <person name="Alvarado L."/>
            <person name="Arachchi H.M."/>
            <person name="Berlin A.M."/>
            <person name="Chapman S.B."/>
            <person name="Gainer-Dewar J."/>
            <person name="Goldberg J."/>
            <person name="Griggs A."/>
            <person name="Gujja S."/>
            <person name="Hansen M."/>
            <person name="Howarth C."/>
            <person name="Imamovic A."/>
            <person name="Ireland A."/>
            <person name="Larimer J."/>
            <person name="McCowan C."/>
            <person name="Murphy C."/>
            <person name="Pearson M."/>
            <person name="Poon T.W."/>
            <person name="Priest M."/>
            <person name="Roberts A."/>
            <person name="Saif S."/>
            <person name="Shea T."/>
            <person name="Sisk P."/>
            <person name="Sykes S."/>
            <person name="Wortman J."/>
            <person name="Nusbaum C."/>
            <person name="Birren B."/>
        </authorList>
    </citation>
    <scope>NUCLEOTIDE SEQUENCE [LARGE SCALE GENOMIC DNA]</scope>
    <source>
        <strain evidence="3">Epiroticus2</strain>
    </source>
</reference>
<organism evidence="2 3">
    <name type="scientific">Anopheles epiroticus</name>
    <dbReference type="NCBI Taxonomy" id="199890"/>
    <lineage>
        <taxon>Eukaryota</taxon>
        <taxon>Metazoa</taxon>
        <taxon>Ecdysozoa</taxon>
        <taxon>Arthropoda</taxon>
        <taxon>Hexapoda</taxon>
        <taxon>Insecta</taxon>
        <taxon>Pterygota</taxon>
        <taxon>Neoptera</taxon>
        <taxon>Endopterygota</taxon>
        <taxon>Diptera</taxon>
        <taxon>Nematocera</taxon>
        <taxon>Culicoidea</taxon>
        <taxon>Culicidae</taxon>
        <taxon>Anophelinae</taxon>
        <taxon>Anopheles</taxon>
    </lineage>
</organism>
<evidence type="ECO:0000313" key="2">
    <source>
        <dbReference type="EnsemblMetazoa" id="AEPI010532-PA"/>
    </source>
</evidence>
<evidence type="ECO:0000313" key="3">
    <source>
        <dbReference type="Proteomes" id="UP000075885"/>
    </source>
</evidence>
<evidence type="ECO:0000256" key="1">
    <source>
        <dbReference type="SAM" id="MobiDB-lite"/>
    </source>
</evidence>
<dbReference type="EnsemblMetazoa" id="AEPI010532-RA">
    <property type="protein sequence ID" value="AEPI010532-PA"/>
    <property type="gene ID" value="AEPI010532"/>
</dbReference>
<dbReference type="AlphaFoldDB" id="A0A182PU96"/>
<reference evidence="2" key="2">
    <citation type="submission" date="2020-05" db="UniProtKB">
        <authorList>
            <consortium name="EnsemblMetazoa"/>
        </authorList>
    </citation>
    <scope>IDENTIFICATION</scope>
    <source>
        <strain evidence="2">Epiroticus2</strain>
    </source>
</reference>
<keyword evidence="3" id="KW-1185">Reference proteome</keyword>
<feature type="region of interest" description="Disordered" evidence="1">
    <location>
        <begin position="1"/>
        <end position="103"/>
    </location>
</feature>
<feature type="compositionally biased region" description="Low complexity" evidence="1">
    <location>
        <begin position="127"/>
        <end position="152"/>
    </location>
</feature>
<accession>A0A182PU96</accession>